<protein>
    <submittedName>
        <fullName evidence="1">Uncharacterized protein</fullName>
    </submittedName>
</protein>
<name>A0A2K8UI87_9GAMM</name>
<dbReference type="Proteomes" id="UP000232638">
    <property type="component" value="Plasmid pTs417"/>
</dbReference>
<sequence length="493" mass="55036">MADLHQTRLLRLALRETLPPVDQAGAEPERGPAFTYVPPSHARALDPDNSVVQGIRGSGKSFWWAHLTSEPHRRFIRGAFPEVRFDPDLRVVQAFGAQPSSENAPSQAVLAALIRDFPARAIWRAVCAAKVEFAAPFPQGDWQARVAWVHENPEAFDTLLTQADRELESRNQTLVVLFDALDRLADDWPSIRPLARGLLQTALDLRATRRIRFKVFVRPDMLQDRDIIGFPDASKLLAREAKLAWRRADLYALLFQCLGNSEQGGDSFRSLSCVTANMHWKRENFGGGDAWSIPAPLRTDEGLQEQLFIALAGKAMASGPSGYKRGKPYTWLVNHLQDGLDQVSPRSFFAALREAADRTPDESPLALDYRAIQAGVQAASQIRVNEITREDYPWVDLVMQPLRGKLTVPCTMTDIENMWSQAGTLESLREELKRTTHVVKLPPQSLNEGADGVLKDLAALGLINRLSDQRVQMPDVYRIAFGLGRRGGVKPLK</sequence>
<reference evidence="1 2" key="1">
    <citation type="submission" date="2017-03" db="EMBL/GenBank/DDBJ databases">
        <title>Complete genome sequence of Candidatus 'Thiodictyon syntrophicum' sp. nov. strain Cad16T, a photolithoautotroph purple sulfur bacterium isolated from an alpine meromictic lake.</title>
        <authorList>
            <person name="Luedin S.M."/>
            <person name="Pothier J.F."/>
            <person name="Danza F."/>
            <person name="Storelli N."/>
            <person name="Wittwer M."/>
            <person name="Tonolla M."/>
        </authorList>
    </citation>
    <scope>NUCLEOTIDE SEQUENCE [LARGE SCALE GENOMIC DNA]</scope>
    <source>
        <strain evidence="1 2">Cad16T</strain>
        <plasmid evidence="2">Plasmid pts417</plasmid>
    </source>
</reference>
<gene>
    <name evidence="1" type="ORF">THSYN_30560</name>
</gene>
<geneLocation type="plasmid" evidence="2">
    <name>pts417</name>
</geneLocation>
<keyword evidence="2" id="KW-1185">Reference proteome</keyword>
<dbReference type="KEGG" id="tsy:THSYN_30560"/>
<proteinExistence type="predicted"/>
<evidence type="ECO:0000313" key="1">
    <source>
        <dbReference type="EMBL" id="AUB85250.1"/>
    </source>
</evidence>
<accession>A0A2K8UI87</accession>
<dbReference type="EMBL" id="CP020371">
    <property type="protein sequence ID" value="AUB85250.1"/>
    <property type="molecule type" value="Genomic_DNA"/>
</dbReference>
<organism evidence="1 2">
    <name type="scientific">Candidatus Thiodictyon syntrophicum</name>
    <dbReference type="NCBI Taxonomy" id="1166950"/>
    <lineage>
        <taxon>Bacteria</taxon>
        <taxon>Pseudomonadati</taxon>
        <taxon>Pseudomonadota</taxon>
        <taxon>Gammaproteobacteria</taxon>
        <taxon>Chromatiales</taxon>
        <taxon>Chromatiaceae</taxon>
        <taxon>Thiodictyon</taxon>
    </lineage>
</organism>
<dbReference type="AlphaFoldDB" id="A0A2K8UI87"/>
<evidence type="ECO:0000313" key="2">
    <source>
        <dbReference type="Proteomes" id="UP000232638"/>
    </source>
</evidence>
<keyword evidence="1" id="KW-0614">Plasmid</keyword>